<protein>
    <submittedName>
        <fullName evidence="9">ZIP family zinc transporter</fullName>
    </submittedName>
</protein>
<dbReference type="RefSeq" id="WP_113921667.1">
    <property type="nucleotide sequence ID" value="NZ_QNRX01000022.1"/>
</dbReference>
<feature type="transmembrane region" description="Helical" evidence="8">
    <location>
        <begin position="38"/>
        <end position="59"/>
    </location>
</feature>
<evidence type="ECO:0000313" key="9">
    <source>
        <dbReference type="EMBL" id="RBP58597.1"/>
    </source>
</evidence>
<dbReference type="EMBL" id="QNRX01000022">
    <property type="protein sequence ID" value="RBP58597.1"/>
    <property type="molecule type" value="Genomic_DNA"/>
</dbReference>
<feature type="transmembrane region" description="Helical" evidence="8">
    <location>
        <begin position="105"/>
        <end position="127"/>
    </location>
</feature>
<evidence type="ECO:0000256" key="8">
    <source>
        <dbReference type="SAM" id="Phobius"/>
    </source>
</evidence>
<dbReference type="InterPro" id="IPR003689">
    <property type="entry name" value="ZIP"/>
</dbReference>
<feature type="transmembrane region" description="Helical" evidence="8">
    <location>
        <begin position="65"/>
        <end position="84"/>
    </location>
</feature>
<evidence type="ECO:0000256" key="6">
    <source>
        <dbReference type="ARBA" id="ARBA00022989"/>
    </source>
</evidence>
<evidence type="ECO:0000256" key="3">
    <source>
        <dbReference type="ARBA" id="ARBA00022475"/>
    </source>
</evidence>
<evidence type="ECO:0000256" key="5">
    <source>
        <dbReference type="ARBA" id="ARBA00022833"/>
    </source>
</evidence>
<evidence type="ECO:0000256" key="2">
    <source>
        <dbReference type="ARBA" id="ARBA00006939"/>
    </source>
</evidence>
<keyword evidence="4 8" id="KW-0812">Transmembrane</keyword>
<keyword evidence="3" id="KW-1003">Cell membrane</keyword>
<dbReference type="AlphaFoldDB" id="A0A366HYC3"/>
<dbReference type="PANTHER" id="PTHR11040">
    <property type="entry name" value="ZINC/IRON TRANSPORTER"/>
    <property type="match status" value="1"/>
</dbReference>
<dbReference type="Proteomes" id="UP000253490">
    <property type="component" value="Unassembled WGS sequence"/>
</dbReference>
<reference evidence="9 10" key="1">
    <citation type="submission" date="2018-06" db="EMBL/GenBank/DDBJ databases">
        <title>Genomic Encyclopedia of Type Strains, Phase IV (KMG-IV): sequencing the most valuable type-strain genomes for metagenomic binning, comparative biology and taxonomic classification.</title>
        <authorList>
            <person name="Goeker M."/>
        </authorList>
    </citation>
    <scope>NUCLEOTIDE SEQUENCE [LARGE SCALE GENOMIC DNA]</scope>
    <source>
        <strain evidence="9 10">DSM 22112</strain>
    </source>
</reference>
<organism evidence="9 10">
    <name type="scientific">Alkalibaculum bacchi</name>
    <dbReference type="NCBI Taxonomy" id="645887"/>
    <lineage>
        <taxon>Bacteria</taxon>
        <taxon>Bacillati</taxon>
        <taxon>Bacillota</taxon>
        <taxon>Clostridia</taxon>
        <taxon>Eubacteriales</taxon>
        <taxon>Eubacteriaceae</taxon>
        <taxon>Alkalibaculum</taxon>
    </lineage>
</organism>
<comment type="similarity">
    <text evidence="2">Belongs to the ZIP transporter (TC 2.A.5) family.</text>
</comment>
<evidence type="ECO:0000256" key="7">
    <source>
        <dbReference type="ARBA" id="ARBA00023136"/>
    </source>
</evidence>
<keyword evidence="10" id="KW-1185">Reference proteome</keyword>
<evidence type="ECO:0000256" key="1">
    <source>
        <dbReference type="ARBA" id="ARBA00004651"/>
    </source>
</evidence>
<keyword evidence="6 8" id="KW-1133">Transmembrane helix</keyword>
<dbReference type="Pfam" id="PF02535">
    <property type="entry name" value="Zip"/>
    <property type="match status" value="1"/>
</dbReference>
<name>A0A366HYC3_9FIRM</name>
<feature type="transmembrane region" description="Helical" evidence="8">
    <location>
        <begin position="133"/>
        <end position="154"/>
    </location>
</feature>
<feature type="transmembrane region" description="Helical" evidence="8">
    <location>
        <begin position="194"/>
        <end position="215"/>
    </location>
</feature>
<comment type="subcellular location">
    <subcellularLocation>
        <location evidence="1">Cell membrane</location>
        <topology evidence="1">Multi-pass membrane protein</topology>
    </subcellularLocation>
</comment>
<keyword evidence="7 8" id="KW-0472">Membrane</keyword>
<evidence type="ECO:0000313" key="10">
    <source>
        <dbReference type="Proteomes" id="UP000253490"/>
    </source>
</evidence>
<feature type="transmembrane region" description="Helical" evidence="8">
    <location>
        <begin position="6"/>
        <end position="31"/>
    </location>
</feature>
<feature type="transmembrane region" description="Helical" evidence="8">
    <location>
        <begin position="227"/>
        <end position="245"/>
    </location>
</feature>
<dbReference type="OrthoDB" id="9787346at2"/>
<comment type="caution">
    <text evidence="9">The sequence shown here is derived from an EMBL/GenBank/DDBJ whole genome shotgun (WGS) entry which is preliminary data.</text>
</comment>
<keyword evidence="5" id="KW-0862">Zinc</keyword>
<evidence type="ECO:0000256" key="4">
    <source>
        <dbReference type="ARBA" id="ARBA00022692"/>
    </source>
</evidence>
<dbReference type="GO" id="GO:0005886">
    <property type="term" value="C:plasma membrane"/>
    <property type="evidence" value="ECO:0007669"/>
    <property type="project" value="UniProtKB-SubCell"/>
</dbReference>
<dbReference type="GO" id="GO:0005385">
    <property type="term" value="F:zinc ion transmembrane transporter activity"/>
    <property type="evidence" value="ECO:0007669"/>
    <property type="project" value="TreeGrafter"/>
</dbReference>
<sequence length="246" mass="25683">MNFDTLFKITLLGFLAGTIGTGLGGFSSFVITNPSNRLFSFTLGFSGGLMISIVCFDLLPEAFMSGLGISIIGIIIGVALISAVDQVLSFHFSGSHMKNEFLKTGTLMGISIAAHNFPEGLAIGSGLVADPHLGISLAIIILIHNIPEGMAMAAPLSISGISKIKILLYTIYAGVPMGIGAWIGGYIGNVSKNFIGLCLGFAGGAMLFITCQEIIPKSSALWKGRTSGFSIIFGIICGILLTKWLG</sequence>
<accession>A0A366HYC3</accession>
<proteinExistence type="inferred from homology"/>
<feature type="transmembrane region" description="Helical" evidence="8">
    <location>
        <begin position="166"/>
        <end position="188"/>
    </location>
</feature>
<dbReference type="PANTHER" id="PTHR11040:SF211">
    <property type="entry name" value="ZINC TRANSPORTER ZIP11"/>
    <property type="match status" value="1"/>
</dbReference>
<gene>
    <name evidence="9" type="ORF">DES36_12222</name>
</gene>